<evidence type="ECO:0000313" key="3">
    <source>
        <dbReference type="EMBL" id="MFC5466265.1"/>
    </source>
</evidence>
<feature type="domain" description="Glycosyltransferase Maf N-terminal" evidence="2">
    <location>
        <begin position="40"/>
        <end position="120"/>
    </location>
</feature>
<organism evidence="3 4">
    <name type="scientific">Lederbergia graminis</name>
    <dbReference type="NCBI Taxonomy" id="735518"/>
    <lineage>
        <taxon>Bacteria</taxon>
        <taxon>Bacillati</taxon>
        <taxon>Bacillota</taxon>
        <taxon>Bacilli</taxon>
        <taxon>Bacillales</taxon>
        <taxon>Bacillaceae</taxon>
        <taxon>Lederbergia</taxon>
    </lineage>
</organism>
<accession>A0ABW0LK52</accession>
<dbReference type="Pfam" id="PF01973">
    <property type="entry name" value="MptE-like"/>
    <property type="match status" value="1"/>
</dbReference>
<gene>
    <name evidence="3" type="ORF">ACFPM4_16220</name>
</gene>
<feature type="domain" description="6-hydroxymethylpterin diphosphokinase MptE-like" evidence="1">
    <location>
        <begin position="203"/>
        <end position="379"/>
    </location>
</feature>
<evidence type="ECO:0000313" key="4">
    <source>
        <dbReference type="Proteomes" id="UP001596147"/>
    </source>
</evidence>
<proteinExistence type="predicted"/>
<dbReference type="Proteomes" id="UP001596147">
    <property type="component" value="Unassembled WGS sequence"/>
</dbReference>
<dbReference type="EMBL" id="JBHSMC010000024">
    <property type="protein sequence ID" value="MFC5466265.1"/>
    <property type="molecule type" value="Genomic_DNA"/>
</dbReference>
<evidence type="ECO:0000259" key="1">
    <source>
        <dbReference type="Pfam" id="PF01973"/>
    </source>
</evidence>
<reference evidence="4" key="1">
    <citation type="journal article" date="2019" name="Int. J. Syst. Evol. Microbiol.">
        <title>The Global Catalogue of Microorganisms (GCM) 10K type strain sequencing project: providing services to taxonomists for standard genome sequencing and annotation.</title>
        <authorList>
            <consortium name="The Broad Institute Genomics Platform"/>
            <consortium name="The Broad Institute Genome Sequencing Center for Infectious Disease"/>
            <person name="Wu L."/>
            <person name="Ma J."/>
        </authorList>
    </citation>
    <scope>NUCLEOTIDE SEQUENCE [LARGE SCALE GENOMIC DNA]</scope>
    <source>
        <strain evidence="4">CGMCC 1.12237</strain>
    </source>
</reference>
<dbReference type="Pfam" id="PF20157">
    <property type="entry name" value="Maf_flag10_N"/>
    <property type="match status" value="1"/>
</dbReference>
<dbReference type="PANTHER" id="PTHR41786">
    <property type="entry name" value="MOTILITY ACCESSORY FACTOR MAF"/>
    <property type="match status" value="1"/>
</dbReference>
<name>A0ABW0LK52_9BACI</name>
<dbReference type="PANTHER" id="PTHR41786:SF1">
    <property type="entry name" value="6-HYDROXYMETHYLPTERIN DIPHOSPHOKINASE MPTE-LIKE DOMAIN-CONTAINING PROTEIN"/>
    <property type="match status" value="1"/>
</dbReference>
<evidence type="ECO:0000259" key="2">
    <source>
        <dbReference type="Pfam" id="PF20157"/>
    </source>
</evidence>
<sequence>MILISNRNYLRINNRTLLNQLNELEDKSLKENVVIEASKSKELTLKININNKYVYIHSKYDPLTEAKRIVEQQNEIDAYDHIIFIGAGLGYHIKIFNKLYPNKKISIYEPNLEILYHFLSHQELSNLNIGSIITSLDEKEMQEKLMLLINRFGKNILFFSLPVYEKLYHPQVLGIFELYKANLNNKRTNIVTNISFQKRWTINSIKNFPVLLKTPNILHDVNEKAFAGKSAIIVAAGPSLSQEFDNLKFVKENRLAYIFSVGSAINSLIERDIYPDAACTYDPTHLNQVVFQNLKEKKIDKIPLIFGSSVGYETLENYPGPMLHMITSQDTVTGNFIPNPHKIKAVLDAPSIAVVTFQLLKLLGFQQIILVGQNLAYQNNLRYADGINYQHISNEINEIEKENSILIKDVYGNDIKTNEGFNRMRAQLEMYIRESKDIEVINTTKGGAMIEGTEFTPLSKVIENRMIYSTVVPNWYNANNSYDLRYIKKQINKMKKSKDEFTHYIENVLSELKLIENYVESKYVNQLEARFVNFDSEFDKLKNNDFYKSMVLPMMRVQIDVLAEKSSGIKYEKNILEKGDRVIQAFAPFILDCKAHYEFASEHFEIMKQEVDNFIEDCIE</sequence>
<dbReference type="RefSeq" id="WP_382354048.1">
    <property type="nucleotide sequence ID" value="NZ_JBHSMC010000024.1"/>
</dbReference>
<comment type="caution">
    <text evidence="3">The sequence shown here is derived from an EMBL/GenBank/DDBJ whole genome shotgun (WGS) entry which is preliminary data.</text>
</comment>
<keyword evidence="4" id="KW-1185">Reference proteome</keyword>
<dbReference type="InterPro" id="IPR002826">
    <property type="entry name" value="MptE-like"/>
</dbReference>
<protein>
    <submittedName>
        <fullName evidence="3">Motility associated factor glycosyltransferase family protein</fullName>
    </submittedName>
</protein>
<dbReference type="InterPro" id="IPR045376">
    <property type="entry name" value="Maf_N"/>
</dbReference>